<reference evidence="1 2" key="1">
    <citation type="submission" date="2016-06" db="EMBL/GenBank/DDBJ databases">
        <title>Living apart together: crosstalk between the core and supernumerary genomes in a fungal plant pathogen.</title>
        <authorList>
            <person name="Vanheule A."/>
            <person name="Audenaert K."/>
            <person name="Warris S."/>
            <person name="Van De Geest H."/>
            <person name="Schijlen E."/>
            <person name="Hofte M."/>
            <person name="De Saeger S."/>
            <person name="Haesaert G."/>
            <person name="Waalwijk C."/>
            <person name="Van Der Lee T."/>
        </authorList>
    </citation>
    <scope>NUCLEOTIDE SEQUENCE [LARGE SCALE GENOMIC DNA]</scope>
    <source>
        <strain evidence="1 2">2516</strain>
    </source>
</reference>
<keyword evidence="2" id="KW-1185">Reference proteome</keyword>
<accession>A0A1B8AIE7</accession>
<dbReference type="AlphaFoldDB" id="A0A1B8AIE7"/>
<protein>
    <recommendedName>
        <fullName evidence="3">FAD-binding FR-type domain-containing protein</fullName>
    </recommendedName>
</protein>
<gene>
    <name evidence="1" type="ORF">FPOA_06717</name>
</gene>
<dbReference type="Gene3D" id="3.40.50.80">
    <property type="entry name" value="Nucleotide-binding domain of ferredoxin-NADP reductase (FNR) module"/>
    <property type="match status" value="1"/>
</dbReference>
<evidence type="ECO:0000313" key="2">
    <source>
        <dbReference type="Proteomes" id="UP000091967"/>
    </source>
</evidence>
<proteinExistence type="predicted"/>
<dbReference type="InterPro" id="IPR039261">
    <property type="entry name" value="FNR_nucleotide-bd"/>
</dbReference>
<dbReference type="OMA" id="CGSKQLE"/>
<evidence type="ECO:0000313" key="1">
    <source>
        <dbReference type="EMBL" id="OBS20345.1"/>
    </source>
</evidence>
<dbReference type="Proteomes" id="UP000091967">
    <property type="component" value="Unassembled WGS sequence"/>
</dbReference>
<dbReference type="SUPFAM" id="SSF52343">
    <property type="entry name" value="Ferredoxin reductase-like, C-terminal NADP-linked domain"/>
    <property type="match status" value="1"/>
</dbReference>
<comment type="caution">
    <text evidence="1">The sequence shown here is derived from an EMBL/GenBank/DDBJ whole genome shotgun (WGS) entry which is preliminary data.</text>
</comment>
<organism evidence="1 2">
    <name type="scientific">Fusarium poae</name>
    <dbReference type="NCBI Taxonomy" id="36050"/>
    <lineage>
        <taxon>Eukaryota</taxon>
        <taxon>Fungi</taxon>
        <taxon>Dikarya</taxon>
        <taxon>Ascomycota</taxon>
        <taxon>Pezizomycotina</taxon>
        <taxon>Sordariomycetes</taxon>
        <taxon>Hypocreomycetidae</taxon>
        <taxon>Hypocreales</taxon>
        <taxon>Nectriaceae</taxon>
        <taxon>Fusarium</taxon>
    </lineage>
</organism>
<sequence>MTFDSVKSDTNGAHSAPDVLTLVSSTRLTPNLSVHIFTVQANHDFNQSFRPGQHLTIQLPPDLDPVSGPQNLSEEDRRLSLTPYHVGYADNGVIETISFMARNGRVTGLLGLPRPHSPLVATIVQAGGGFPRAILDSSDRLVCIAGGTGIAPFIAMAMARNQSSNPEGGERKPVLLCTIRGNDFGAIEYLLTHQLLHPKDWSILRIFITNGEEEDGLIDGKPSQWWHERLKRLSSNVCGDGGFCLRRMELRDLEPVIDSTNDPVLFCGSKQLEWQVKMWLLGTRDVHCTDR</sequence>
<name>A0A1B8AIE7_FUSPO</name>
<evidence type="ECO:0008006" key="3">
    <source>
        <dbReference type="Google" id="ProtNLM"/>
    </source>
</evidence>
<dbReference type="EMBL" id="LYXU01000003">
    <property type="protein sequence ID" value="OBS20345.1"/>
    <property type="molecule type" value="Genomic_DNA"/>
</dbReference>